<dbReference type="AlphaFoldDB" id="A0A9N9IF12"/>
<dbReference type="EMBL" id="CAJVQA010014628">
    <property type="protein sequence ID" value="CAG8732188.1"/>
    <property type="molecule type" value="Genomic_DNA"/>
</dbReference>
<sequence>MQEIDFTLLKASINLINPSFEINFDYNYPYINASRLKVLLDYFGFIYLSKNYNISNNSFSFKITVALQWLFEHNQLFKENCILDKNALNNLPKGEIPKALTLTTTMVNINSRKTEHYTEFPVLYPYGVREHKGQLSQILLSKYTNYLMHCYNPKFRQHRSFPFIIFNVLQWREVSRESYNLMKNNNFDQLAKLISTLKPEHINFTIKQEQKKQPINNSEILKLLRKVNSASSNSIVMMYAKNEIDPEKLALKNFPKALKKAQLTHLDLVAVAKYFNTII</sequence>
<reference evidence="1" key="1">
    <citation type="submission" date="2021-06" db="EMBL/GenBank/DDBJ databases">
        <authorList>
            <person name="Kallberg Y."/>
            <person name="Tangrot J."/>
            <person name="Rosling A."/>
        </authorList>
    </citation>
    <scope>NUCLEOTIDE SEQUENCE</scope>
    <source>
        <strain evidence="1">FL966</strain>
    </source>
</reference>
<gene>
    <name evidence="1" type="ORF">CPELLU_LOCUS13558</name>
</gene>
<accession>A0A9N9IF12</accession>
<organism evidence="1 2">
    <name type="scientific">Cetraspora pellucida</name>
    <dbReference type="NCBI Taxonomy" id="1433469"/>
    <lineage>
        <taxon>Eukaryota</taxon>
        <taxon>Fungi</taxon>
        <taxon>Fungi incertae sedis</taxon>
        <taxon>Mucoromycota</taxon>
        <taxon>Glomeromycotina</taxon>
        <taxon>Glomeromycetes</taxon>
        <taxon>Diversisporales</taxon>
        <taxon>Gigasporaceae</taxon>
        <taxon>Cetraspora</taxon>
    </lineage>
</organism>
<keyword evidence="2" id="KW-1185">Reference proteome</keyword>
<dbReference type="OrthoDB" id="10007484at2759"/>
<dbReference type="Proteomes" id="UP000789759">
    <property type="component" value="Unassembled WGS sequence"/>
</dbReference>
<evidence type="ECO:0000313" key="2">
    <source>
        <dbReference type="Proteomes" id="UP000789759"/>
    </source>
</evidence>
<comment type="caution">
    <text evidence="1">The sequence shown here is derived from an EMBL/GenBank/DDBJ whole genome shotgun (WGS) entry which is preliminary data.</text>
</comment>
<evidence type="ECO:0000313" key="1">
    <source>
        <dbReference type="EMBL" id="CAG8732188.1"/>
    </source>
</evidence>
<proteinExistence type="predicted"/>
<name>A0A9N9IF12_9GLOM</name>
<protein>
    <submittedName>
        <fullName evidence="1">17162_t:CDS:1</fullName>
    </submittedName>
</protein>